<evidence type="ECO:0000256" key="2">
    <source>
        <dbReference type="ARBA" id="ARBA00023242"/>
    </source>
</evidence>
<feature type="domain" description="Zn(2)-C6 fungal-type" evidence="4">
    <location>
        <begin position="21"/>
        <end position="51"/>
    </location>
</feature>
<proteinExistence type="predicted"/>
<dbReference type="Pfam" id="PF11951">
    <property type="entry name" value="Fungal_trans_2"/>
    <property type="match status" value="1"/>
</dbReference>
<dbReference type="GO" id="GO:0000981">
    <property type="term" value="F:DNA-binding transcription factor activity, RNA polymerase II-specific"/>
    <property type="evidence" value="ECO:0007669"/>
    <property type="project" value="InterPro"/>
</dbReference>
<feature type="region of interest" description="Disordered" evidence="3">
    <location>
        <begin position="60"/>
        <end position="111"/>
    </location>
</feature>
<comment type="subcellular location">
    <subcellularLocation>
        <location evidence="1">Nucleus</location>
    </subcellularLocation>
</comment>
<dbReference type="OrthoDB" id="5419315at2759"/>
<keyword evidence="2" id="KW-0539">Nucleus</keyword>
<dbReference type="STRING" id="1296121.A0A1A5ZZ85"/>
<dbReference type="GO" id="GO:0045944">
    <property type="term" value="P:positive regulation of transcription by RNA polymerase II"/>
    <property type="evidence" value="ECO:0007669"/>
    <property type="project" value="TreeGrafter"/>
</dbReference>
<feature type="compositionally biased region" description="Polar residues" evidence="3">
    <location>
        <begin position="71"/>
        <end position="98"/>
    </location>
</feature>
<evidence type="ECO:0000256" key="3">
    <source>
        <dbReference type="SAM" id="MobiDB-lite"/>
    </source>
</evidence>
<gene>
    <name evidence="5" type="ORF">I303_06683</name>
    <name evidence="6" type="ORF">I303_107280</name>
</gene>
<dbReference type="EMBL" id="KI894034">
    <property type="protein sequence ID" value="OBR83124.1"/>
    <property type="molecule type" value="Genomic_DNA"/>
</dbReference>
<dbReference type="SUPFAM" id="SSF57701">
    <property type="entry name" value="Zn2/Cys6 DNA-binding domain"/>
    <property type="match status" value="1"/>
</dbReference>
<dbReference type="PROSITE" id="PS00463">
    <property type="entry name" value="ZN2_CY6_FUNGAL_1"/>
    <property type="match status" value="1"/>
</dbReference>
<dbReference type="VEuPathDB" id="FungiDB:I303_06683"/>
<dbReference type="InterPro" id="IPR021858">
    <property type="entry name" value="Fun_TF"/>
</dbReference>
<reference evidence="6" key="2">
    <citation type="submission" date="2013-07" db="EMBL/GenBank/DDBJ databases">
        <authorList>
            <consortium name="The Broad Institute Genome Sequencing Platform"/>
            <person name="Cuomo C."/>
            <person name="Litvintseva A."/>
            <person name="Chen Y."/>
            <person name="Heitman J."/>
            <person name="Sun S."/>
            <person name="Springer D."/>
            <person name="Dromer F."/>
            <person name="Young S.K."/>
            <person name="Zeng Q."/>
            <person name="Gargeya S."/>
            <person name="Fitzgerald M."/>
            <person name="Abouelleil A."/>
            <person name="Alvarado L."/>
            <person name="Berlin A.M."/>
            <person name="Chapman S.B."/>
            <person name="Dewar J."/>
            <person name="Goldberg J."/>
            <person name="Griggs A."/>
            <person name="Gujja S."/>
            <person name="Hansen M."/>
            <person name="Howarth C."/>
            <person name="Imamovic A."/>
            <person name="Larimer J."/>
            <person name="McCowan C."/>
            <person name="Murphy C."/>
            <person name="Pearson M."/>
            <person name="Priest M."/>
            <person name="Roberts A."/>
            <person name="Saif S."/>
            <person name="Shea T."/>
            <person name="Sykes S."/>
            <person name="Wortman J."/>
            <person name="Nusbaum C."/>
            <person name="Birren B."/>
        </authorList>
    </citation>
    <scope>NUCLEOTIDE SEQUENCE</scope>
    <source>
        <strain evidence="6">CBS 10117</strain>
    </source>
</reference>
<dbReference type="KEGG" id="kdj:28970382"/>
<dbReference type="Proteomes" id="UP000078595">
    <property type="component" value="Chromosome 9"/>
</dbReference>
<dbReference type="RefSeq" id="XP_018260966.1">
    <property type="nucleotide sequence ID" value="XM_018409963.1"/>
</dbReference>
<name>A0A1A5ZZ85_9TREE</name>
<evidence type="ECO:0000259" key="4">
    <source>
        <dbReference type="PROSITE" id="PS50048"/>
    </source>
</evidence>
<protein>
    <recommendedName>
        <fullName evidence="4">Zn(2)-C6 fungal-type domain-containing protein</fullName>
    </recommendedName>
</protein>
<evidence type="ECO:0000313" key="7">
    <source>
        <dbReference type="Proteomes" id="UP000078595"/>
    </source>
</evidence>
<dbReference type="GO" id="GO:0008270">
    <property type="term" value="F:zinc ion binding"/>
    <property type="evidence" value="ECO:0007669"/>
    <property type="project" value="InterPro"/>
</dbReference>
<dbReference type="AlphaFoldDB" id="A0A1A5ZZ85"/>
<evidence type="ECO:0000256" key="1">
    <source>
        <dbReference type="ARBA" id="ARBA00004123"/>
    </source>
</evidence>
<dbReference type="EMBL" id="CP144538">
    <property type="protein sequence ID" value="WWC64669.1"/>
    <property type="molecule type" value="Genomic_DNA"/>
</dbReference>
<keyword evidence="7" id="KW-1185">Reference proteome</keyword>
<dbReference type="CDD" id="cd00067">
    <property type="entry name" value="GAL4"/>
    <property type="match status" value="1"/>
</dbReference>
<dbReference type="PROSITE" id="PS50048">
    <property type="entry name" value="ZN2_CY6_FUNGAL_2"/>
    <property type="match status" value="1"/>
</dbReference>
<reference evidence="5" key="1">
    <citation type="submission" date="2013-07" db="EMBL/GenBank/DDBJ databases">
        <title>The Genome Sequence of Cryptococcus dejecticola CBS10117.</title>
        <authorList>
            <consortium name="The Broad Institute Genome Sequencing Platform"/>
            <person name="Cuomo C."/>
            <person name="Litvintseva A."/>
            <person name="Chen Y."/>
            <person name="Heitman J."/>
            <person name="Sun S."/>
            <person name="Springer D."/>
            <person name="Dromer F."/>
            <person name="Young S.K."/>
            <person name="Zeng Q."/>
            <person name="Gargeya S."/>
            <person name="Fitzgerald M."/>
            <person name="Abouelleil A."/>
            <person name="Alvarado L."/>
            <person name="Berlin A.M."/>
            <person name="Chapman S.B."/>
            <person name="Dewar J."/>
            <person name="Goldberg J."/>
            <person name="Griggs A."/>
            <person name="Gujja S."/>
            <person name="Hansen M."/>
            <person name="Howarth C."/>
            <person name="Imamovic A."/>
            <person name="Larimer J."/>
            <person name="McCowan C."/>
            <person name="Murphy C."/>
            <person name="Pearson M."/>
            <person name="Priest M."/>
            <person name="Roberts A."/>
            <person name="Saif S."/>
            <person name="Shea T."/>
            <person name="Sykes S."/>
            <person name="Wortman J."/>
            <person name="Nusbaum C."/>
            <person name="Birren B."/>
        </authorList>
    </citation>
    <scope>NUCLEOTIDE SEQUENCE [LARGE SCALE GENOMIC DNA]</scope>
    <source>
        <strain evidence="5">CBS 10117</strain>
    </source>
</reference>
<sequence length="637" mass="71048">MESHADRNTDTQPSHRRRKDGCLTCRQRRVRCDRAKPLCGHCERLNRICRWPELIDTCEPNDYPPTKRQRSSNTVQRHTTTVTSNSEAASSKGESGTSPEEAFHHSSSNDSNVVPWATPLSNLFNTVQPSNLPHSQTQGPLSDPAGASFETFISPVGAADVIGQDLGSTSTSNPFDLGSNDASQQPFDPFLGHDLNLDLFLGLNDPFPWAMSFPTPVAGQEDAPFDNQSAFFPSLNAITSESPTVRRRFCSPVTPDSVDQSIATYFVERVSNAAITRHHLATNYYISLFAASHFCPALYAGMLAWSAWHMAATSPMNPTRRQEHLEYAERKHTLCGELLFKDLDVVQVDSDTELEAVYCTFMVYGQYATVTCAPLSRLRSLLDEVDKIFLRRPLDHNNSPLIQRMASILAQYDMKSSLFGLSEPRYTLHLGTAIFENQVTAADETSRNTPTTTAFSIASPLHMLYLSAQCCVIESQLRRTRGAHDVDSARKIVRLGDDLYDRILNLEPKLDSSRLDWFANKIHDPNSNGGSPQRHISHDTRFEIMLASMTINLTSRDPDCIHSTVALPLFFAGLETSNSGKYQEILEWFDKSDTGASGTVRVQRTKQLLEVVKRAEADGTRSDVGQIMRRSNYDTLV</sequence>
<dbReference type="SMART" id="SM00066">
    <property type="entry name" value="GAL4"/>
    <property type="match status" value="1"/>
</dbReference>
<dbReference type="GO" id="GO:0000976">
    <property type="term" value="F:transcription cis-regulatory region binding"/>
    <property type="evidence" value="ECO:0007669"/>
    <property type="project" value="TreeGrafter"/>
</dbReference>
<dbReference type="Pfam" id="PF00172">
    <property type="entry name" value="Zn_clus"/>
    <property type="match status" value="1"/>
</dbReference>
<dbReference type="GeneID" id="28970382"/>
<evidence type="ECO:0000313" key="5">
    <source>
        <dbReference type="EMBL" id="OBR83124.1"/>
    </source>
</evidence>
<dbReference type="PANTHER" id="PTHR37534:SF7">
    <property type="entry name" value="TRANSCRIPTIONAL ACTIVATOR PROTEIN UGA3"/>
    <property type="match status" value="1"/>
</dbReference>
<dbReference type="InterPro" id="IPR001138">
    <property type="entry name" value="Zn2Cys6_DnaBD"/>
</dbReference>
<accession>A0A1A5ZZ85</accession>
<evidence type="ECO:0000313" key="6">
    <source>
        <dbReference type="EMBL" id="WWC64669.1"/>
    </source>
</evidence>
<dbReference type="InterPro" id="IPR036864">
    <property type="entry name" value="Zn2-C6_fun-type_DNA-bd_sf"/>
</dbReference>
<dbReference type="PANTHER" id="PTHR37534">
    <property type="entry name" value="TRANSCRIPTIONAL ACTIVATOR PROTEIN UGA3"/>
    <property type="match status" value="1"/>
</dbReference>
<dbReference type="Gene3D" id="4.10.240.10">
    <property type="entry name" value="Zn(2)-C6 fungal-type DNA-binding domain"/>
    <property type="match status" value="1"/>
</dbReference>
<reference evidence="6" key="3">
    <citation type="submission" date="2024-02" db="EMBL/GenBank/DDBJ databases">
        <title>Comparative genomics of Cryptococcus and Kwoniella reveals pathogenesis evolution and contrasting modes of karyotype evolution via chromosome fusion or intercentromeric recombination.</title>
        <authorList>
            <person name="Coelho M.A."/>
            <person name="David-Palma M."/>
            <person name="Shea T."/>
            <person name="Bowers K."/>
            <person name="McGinley-Smith S."/>
            <person name="Mohammad A.W."/>
            <person name="Gnirke A."/>
            <person name="Yurkov A.M."/>
            <person name="Nowrousian M."/>
            <person name="Sun S."/>
            <person name="Cuomo C.A."/>
            <person name="Heitman J."/>
        </authorList>
    </citation>
    <scope>NUCLEOTIDE SEQUENCE</scope>
    <source>
        <strain evidence="6">CBS 10117</strain>
    </source>
</reference>
<dbReference type="GO" id="GO:0005634">
    <property type="term" value="C:nucleus"/>
    <property type="evidence" value="ECO:0007669"/>
    <property type="project" value="UniProtKB-SubCell"/>
</dbReference>
<organism evidence="5">
    <name type="scientific">Kwoniella dejecticola CBS 10117</name>
    <dbReference type="NCBI Taxonomy" id="1296121"/>
    <lineage>
        <taxon>Eukaryota</taxon>
        <taxon>Fungi</taxon>
        <taxon>Dikarya</taxon>
        <taxon>Basidiomycota</taxon>
        <taxon>Agaricomycotina</taxon>
        <taxon>Tremellomycetes</taxon>
        <taxon>Tremellales</taxon>
        <taxon>Cryptococcaceae</taxon>
        <taxon>Kwoniella</taxon>
    </lineage>
</organism>